<accession>A0A399EUC5</accession>
<evidence type="ECO:0000256" key="7">
    <source>
        <dbReference type="ARBA" id="ARBA00023136"/>
    </source>
</evidence>
<comment type="similarity">
    <text evidence="2">Belongs to the binding-protein-dependent transport system permease family. FecCD subfamily.</text>
</comment>
<gene>
    <name evidence="9" type="primary">hmuU_2</name>
    <name evidence="9" type="ORF">Mlute_01018</name>
</gene>
<dbReference type="InterPro" id="IPR000522">
    <property type="entry name" value="ABC_transptr_permease_BtuC"/>
</dbReference>
<feature type="transmembrane region" description="Helical" evidence="8">
    <location>
        <begin position="12"/>
        <end position="36"/>
    </location>
</feature>
<dbReference type="SUPFAM" id="SSF81345">
    <property type="entry name" value="ABC transporter involved in vitamin B12 uptake, BtuC"/>
    <property type="match status" value="1"/>
</dbReference>
<keyword evidence="10" id="KW-1185">Reference proteome</keyword>
<dbReference type="Proteomes" id="UP000265800">
    <property type="component" value="Unassembled WGS sequence"/>
</dbReference>
<evidence type="ECO:0000313" key="10">
    <source>
        <dbReference type="Proteomes" id="UP000265800"/>
    </source>
</evidence>
<keyword evidence="3" id="KW-0813">Transport</keyword>
<keyword evidence="7 8" id="KW-0472">Membrane</keyword>
<feature type="transmembrane region" description="Helical" evidence="8">
    <location>
        <begin position="151"/>
        <end position="173"/>
    </location>
</feature>
<dbReference type="EMBL" id="QWKZ01000024">
    <property type="protein sequence ID" value="RIH87203.1"/>
    <property type="molecule type" value="Genomic_DNA"/>
</dbReference>
<dbReference type="RefSeq" id="WP_119359682.1">
    <property type="nucleotide sequence ID" value="NZ_QWKZ01000024.1"/>
</dbReference>
<reference evidence="9 10" key="1">
    <citation type="submission" date="2018-08" db="EMBL/GenBank/DDBJ databases">
        <title>Meiothermus luteus KCTC 52599 genome sequencing project.</title>
        <authorList>
            <person name="Da Costa M.S."/>
            <person name="Albuquerque L."/>
            <person name="Raposo P."/>
            <person name="Froufe H.J.C."/>
            <person name="Barroso C.S."/>
            <person name="Egas C."/>
        </authorList>
    </citation>
    <scope>NUCLEOTIDE SEQUENCE [LARGE SCALE GENOMIC DNA]</scope>
    <source>
        <strain evidence="9 10">KCTC 52599</strain>
    </source>
</reference>
<dbReference type="GO" id="GO:0033214">
    <property type="term" value="P:siderophore-iron import into cell"/>
    <property type="evidence" value="ECO:0007669"/>
    <property type="project" value="TreeGrafter"/>
</dbReference>
<dbReference type="GO" id="GO:0005886">
    <property type="term" value="C:plasma membrane"/>
    <property type="evidence" value="ECO:0007669"/>
    <property type="project" value="UniProtKB-SubCell"/>
</dbReference>
<dbReference type="PANTHER" id="PTHR30472">
    <property type="entry name" value="FERRIC ENTEROBACTIN TRANSPORT SYSTEM PERMEASE PROTEIN"/>
    <property type="match status" value="1"/>
</dbReference>
<feature type="transmembrane region" description="Helical" evidence="8">
    <location>
        <begin position="118"/>
        <end position="139"/>
    </location>
</feature>
<sequence length="339" mass="35243">MTGLYRPLRYHRALLALALVLPVALLLAAGMGAYYIPPLEIPRILWEKADQAYAVLVSIRFPRVVLAAAVGALLALSGAALQGLFRNPLADPGLIGVTSGAGLGAAIFIVLVPGAGALQVFALPLMAFVGGLLTTLLVWRLASSGGRVQVLTLLLAGIALNAAAGALIGLLISRATDEQLRSLTFWTLGGYGGATWPTLLAMAPTGLVAVWGLMRLARPLNALVLGEREAFYLGVNLEPFKRRAVAFSALAVGTAVAVAGGVGFIGLVAPHLFRLLAGPDHRYLLPGATLLGASLSVLADLVARTAVAPAELPVGVVTSLLGAPFFIWLLLRHKREVAR</sequence>
<evidence type="ECO:0000256" key="6">
    <source>
        <dbReference type="ARBA" id="ARBA00022989"/>
    </source>
</evidence>
<evidence type="ECO:0000313" key="9">
    <source>
        <dbReference type="EMBL" id="RIH87203.1"/>
    </source>
</evidence>
<dbReference type="AlphaFoldDB" id="A0A399EUC5"/>
<dbReference type="PANTHER" id="PTHR30472:SF25">
    <property type="entry name" value="ABC TRANSPORTER PERMEASE PROTEIN MJ0876-RELATED"/>
    <property type="match status" value="1"/>
</dbReference>
<keyword evidence="4" id="KW-1003">Cell membrane</keyword>
<evidence type="ECO:0000256" key="3">
    <source>
        <dbReference type="ARBA" id="ARBA00022448"/>
    </source>
</evidence>
<feature type="transmembrane region" description="Helical" evidence="8">
    <location>
        <begin position="312"/>
        <end position="331"/>
    </location>
</feature>
<evidence type="ECO:0000256" key="2">
    <source>
        <dbReference type="ARBA" id="ARBA00007935"/>
    </source>
</evidence>
<dbReference type="GO" id="GO:0022857">
    <property type="term" value="F:transmembrane transporter activity"/>
    <property type="evidence" value="ECO:0007669"/>
    <property type="project" value="InterPro"/>
</dbReference>
<name>A0A399EUC5_9DEIN</name>
<feature type="transmembrane region" description="Helical" evidence="8">
    <location>
        <begin position="193"/>
        <end position="213"/>
    </location>
</feature>
<dbReference type="FunFam" id="1.10.3470.10:FF:000001">
    <property type="entry name" value="Vitamin B12 ABC transporter permease BtuC"/>
    <property type="match status" value="1"/>
</dbReference>
<evidence type="ECO:0000256" key="1">
    <source>
        <dbReference type="ARBA" id="ARBA00004651"/>
    </source>
</evidence>
<feature type="transmembrane region" description="Helical" evidence="8">
    <location>
        <begin position="93"/>
        <end position="112"/>
    </location>
</feature>
<dbReference type="InterPro" id="IPR037294">
    <property type="entry name" value="ABC_BtuC-like"/>
</dbReference>
<comment type="subcellular location">
    <subcellularLocation>
        <location evidence="1">Cell membrane</location>
        <topology evidence="1">Multi-pass membrane protein</topology>
    </subcellularLocation>
</comment>
<evidence type="ECO:0000256" key="8">
    <source>
        <dbReference type="SAM" id="Phobius"/>
    </source>
</evidence>
<feature type="transmembrane region" description="Helical" evidence="8">
    <location>
        <begin position="244"/>
        <end position="269"/>
    </location>
</feature>
<dbReference type="Gene3D" id="1.10.3470.10">
    <property type="entry name" value="ABC transporter involved in vitamin B12 uptake, BtuC"/>
    <property type="match status" value="1"/>
</dbReference>
<evidence type="ECO:0000256" key="5">
    <source>
        <dbReference type="ARBA" id="ARBA00022692"/>
    </source>
</evidence>
<dbReference type="CDD" id="cd06550">
    <property type="entry name" value="TM_ABC_iron-siderophores_like"/>
    <property type="match status" value="1"/>
</dbReference>
<feature type="transmembrane region" description="Helical" evidence="8">
    <location>
        <begin position="61"/>
        <end position="81"/>
    </location>
</feature>
<evidence type="ECO:0000256" key="4">
    <source>
        <dbReference type="ARBA" id="ARBA00022475"/>
    </source>
</evidence>
<comment type="caution">
    <text evidence="9">The sequence shown here is derived from an EMBL/GenBank/DDBJ whole genome shotgun (WGS) entry which is preliminary data.</text>
</comment>
<keyword evidence="6 8" id="KW-1133">Transmembrane helix</keyword>
<organism evidence="9 10">
    <name type="scientific">Meiothermus luteus</name>
    <dbReference type="NCBI Taxonomy" id="2026184"/>
    <lineage>
        <taxon>Bacteria</taxon>
        <taxon>Thermotogati</taxon>
        <taxon>Deinococcota</taxon>
        <taxon>Deinococci</taxon>
        <taxon>Thermales</taxon>
        <taxon>Thermaceae</taxon>
        <taxon>Meiothermus</taxon>
    </lineage>
</organism>
<proteinExistence type="inferred from homology"/>
<dbReference type="OrthoDB" id="9792889at2"/>
<dbReference type="Pfam" id="PF01032">
    <property type="entry name" value="FecCD"/>
    <property type="match status" value="1"/>
</dbReference>
<keyword evidence="5 8" id="KW-0812">Transmembrane</keyword>
<protein>
    <submittedName>
        <fullName evidence="9">Hemin transport system permease protein HmuU</fullName>
    </submittedName>
</protein>